<feature type="region of interest" description="Disordered" evidence="1">
    <location>
        <begin position="118"/>
        <end position="147"/>
    </location>
</feature>
<gene>
    <name evidence="2" type="ORF">OS493_006347</name>
</gene>
<dbReference type="EMBL" id="MU825398">
    <property type="protein sequence ID" value="KAJ7393376.1"/>
    <property type="molecule type" value="Genomic_DNA"/>
</dbReference>
<organism evidence="2 3">
    <name type="scientific">Desmophyllum pertusum</name>
    <dbReference type="NCBI Taxonomy" id="174260"/>
    <lineage>
        <taxon>Eukaryota</taxon>
        <taxon>Metazoa</taxon>
        <taxon>Cnidaria</taxon>
        <taxon>Anthozoa</taxon>
        <taxon>Hexacorallia</taxon>
        <taxon>Scleractinia</taxon>
        <taxon>Caryophylliina</taxon>
        <taxon>Caryophylliidae</taxon>
        <taxon>Desmophyllum</taxon>
    </lineage>
</organism>
<dbReference type="AlphaFoldDB" id="A0A9X0A4P5"/>
<sequence length="164" mass="18999">MKKKRRGERVCDCISYGKIEPKKLERLQKSRQRQMCTWRDIAPFSERHEYTTTNTRPASKLLFPPIYELPCITNPDAYRAMYNTGGSELLSDEMHTNNGRVGEENKATSRHYGCSSALRNDNLEEDENGFTSSDCKESRSKTEQQSTRLKLPKLTNFNVVNQRL</sequence>
<protein>
    <submittedName>
        <fullName evidence="2">Uncharacterized protein</fullName>
    </submittedName>
</protein>
<proteinExistence type="predicted"/>
<evidence type="ECO:0000313" key="3">
    <source>
        <dbReference type="Proteomes" id="UP001163046"/>
    </source>
</evidence>
<name>A0A9X0A4P5_9CNID</name>
<evidence type="ECO:0000256" key="1">
    <source>
        <dbReference type="SAM" id="MobiDB-lite"/>
    </source>
</evidence>
<keyword evidence="3" id="KW-1185">Reference proteome</keyword>
<dbReference type="Proteomes" id="UP001163046">
    <property type="component" value="Unassembled WGS sequence"/>
</dbReference>
<accession>A0A9X0A4P5</accession>
<evidence type="ECO:0000313" key="2">
    <source>
        <dbReference type="EMBL" id="KAJ7393376.1"/>
    </source>
</evidence>
<reference evidence="2" key="1">
    <citation type="submission" date="2023-01" db="EMBL/GenBank/DDBJ databases">
        <title>Genome assembly of the deep-sea coral Lophelia pertusa.</title>
        <authorList>
            <person name="Herrera S."/>
            <person name="Cordes E."/>
        </authorList>
    </citation>
    <scope>NUCLEOTIDE SEQUENCE</scope>
    <source>
        <strain evidence="2">USNM1676648</strain>
        <tissue evidence="2">Polyp</tissue>
    </source>
</reference>
<comment type="caution">
    <text evidence="2">The sequence shown here is derived from an EMBL/GenBank/DDBJ whole genome shotgun (WGS) entry which is preliminary data.</text>
</comment>
<dbReference type="OrthoDB" id="5957284at2759"/>